<proteinExistence type="predicted"/>
<dbReference type="EMBL" id="LAZR01015755">
    <property type="protein sequence ID" value="KKM07514.1"/>
    <property type="molecule type" value="Genomic_DNA"/>
</dbReference>
<organism evidence="1">
    <name type="scientific">marine sediment metagenome</name>
    <dbReference type="NCBI Taxonomy" id="412755"/>
    <lineage>
        <taxon>unclassified sequences</taxon>
        <taxon>metagenomes</taxon>
        <taxon>ecological metagenomes</taxon>
    </lineage>
</organism>
<accession>A0A0F9H8Q6</accession>
<sequence>MSERKCTCGVVTQGDLGWVTGSEKCSIHSEKAIEGLVKKHLKDLIERIQTLEIGQGDLYRRIGQGDNTEND</sequence>
<dbReference type="AlphaFoldDB" id="A0A0F9H8Q6"/>
<name>A0A0F9H8Q6_9ZZZZ</name>
<reference evidence="1" key="1">
    <citation type="journal article" date="2015" name="Nature">
        <title>Complex archaea that bridge the gap between prokaryotes and eukaryotes.</title>
        <authorList>
            <person name="Spang A."/>
            <person name="Saw J.H."/>
            <person name="Jorgensen S.L."/>
            <person name="Zaremba-Niedzwiedzka K."/>
            <person name="Martijn J."/>
            <person name="Lind A.E."/>
            <person name="van Eijk R."/>
            <person name="Schleper C."/>
            <person name="Guy L."/>
            <person name="Ettema T.J."/>
        </authorList>
    </citation>
    <scope>NUCLEOTIDE SEQUENCE</scope>
</reference>
<comment type="caution">
    <text evidence="1">The sequence shown here is derived from an EMBL/GenBank/DDBJ whole genome shotgun (WGS) entry which is preliminary data.</text>
</comment>
<evidence type="ECO:0000313" key="1">
    <source>
        <dbReference type="EMBL" id="KKM07514.1"/>
    </source>
</evidence>
<gene>
    <name evidence="1" type="ORF">LCGC14_1733140</name>
</gene>
<protein>
    <submittedName>
        <fullName evidence="1">Uncharacterized protein</fullName>
    </submittedName>
</protein>